<keyword evidence="4" id="KW-0067">ATP-binding</keyword>
<dbReference type="PROSITE" id="PS00211">
    <property type="entry name" value="ABC_TRANSPORTER_1"/>
    <property type="match status" value="1"/>
</dbReference>
<dbReference type="InterPro" id="IPR050166">
    <property type="entry name" value="ABC_transporter_ATP-bind"/>
</dbReference>
<evidence type="ECO:0000313" key="7">
    <source>
        <dbReference type="Proteomes" id="UP000064912"/>
    </source>
</evidence>
<keyword evidence="2" id="KW-0813">Transport</keyword>
<protein>
    <submittedName>
        <fullName evidence="6">ABC transporter</fullName>
    </submittedName>
</protein>
<dbReference type="PANTHER" id="PTHR42788:SF19">
    <property type="entry name" value="ALIPHATIC SULFONATES IMPORT ATP-BINDING PROTEIN SSUB 2"/>
    <property type="match status" value="1"/>
</dbReference>
<organism evidence="6 7">
    <name type="scientific">Rhodovulum sulfidophilum</name>
    <name type="common">Rhodobacter sulfidophilus</name>
    <dbReference type="NCBI Taxonomy" id="35806"/>
    <lineage>
        <taxon>Bacteria</taxon>
        <taxon>Pseudomonadati</taxon>
        <taxon>Pseudomonadota</taxon>
        <taxon>Alphaproteobacteria</taxon>
        <taxon>Rhodobacterales</taxon>
        <taxon>Paracoccaceae</taxon>
        <taxon>Rhodovulum</taxon>
    </lineage>
</organism>
<dbReference type="GO" id="GO:0005524">
    <property type="term" value="F:ATP binding"/>
    <property type="evidence" value="ECO:0007669"/>
    <property type="project" value="UniProtKB-KW"/>
</dbReference>
<dbReference type="PATRIC" id="fig|35806.4.peg.2625"/>
<evidence type="ECO:0000256" key="3">
    <source>
        <dbReference type="ARBA" id="ARBA00022741"/>
    </source>
</evidence>
<evidence type="ECO:0000256" key="4">
    <source>
        <dbReference type="ARBA" id="ARBA00022840"/>
    </source>
</evidence>
<keyword evidence="3" id="KW-0547">Nucleotide-binding</keyword>
<sequence length="193" mass="20902">MTLFAADTIGLHYPGRPGPVFHDLSLTIRKGESLGLSGPSGTGKTSLMRVIAGLERPTSGRISIRPRRIGMAFAEPRLLPRLSAMENLSFIAPKARAEGRAMLTALKMAALQDASADSLSKGQAQRVALIRALLIRPEILLLDEALGGLDMATWQSARDLILAKRDRDGFALVEISHDPARRIMPEARVISFP</sequence>
<dbReference type="InterPro" id="IPR027417">
    <property type="entry name" value="P-loop_NTPase"/>
</dbReference>
<name>A0A0D6B3R4_RHOSU</name>
<dbReference type="GO" id="GO:0016887">
    <property type="term" value="F:ATP hydrolysis activity"/>
    <property type="evidence" value="ECO:0007669"/>
    <property type="project" value="InterPro"/>
</dbReference>
<dbReference type="EMBL" id="AP014800">
    <property type="protein sequence ID" value="BAQ69696.1"/>
    <property type="molecule type" value="Genomic_DNA"/>
</dbReference>
<gene>
    <name evidence="6" type="ORF">NHU_02546</name>
</gene>
<dbReference type="PROSITE" id="PS50893">
    <property type="entry name" value="ABC_TRANSPORTER_2"/>
    <property type="match status" value="1"/>
</dbReference>
<dbReference type="InterPro" id="IPR003439">
    <property type="entry name" value="ABC_transporter-like_ATP-bd"/>
</dbReference>
<dbReference type="Pfam" id="PF00005">
    <property type="entry name" value="ABC_tran"/>
    <property type="match status" value="1"/>
</dbReference>
<comment type="similarity">
    <text evidence="1">Belongs to the ABC transporter superfamily.</text>
</comment>
<evidence type="ECO:0000256" key="2">
    <source>
        <dbReference type="ARBA" id="ARBA00022448"/>
    </source>
</evidence>
<proteinExistence type="inferred from homology"/>
<reference evidence="6 7" key="1">
    <citation type="submission" date="2015-02" db="EMBL/GenBank/DDBJ databases">
        <title>Genome sequene of Rhodovulum sulfidophilum DSM 2351.</title>
        <authorList>
            <person name="Nagao N."/>
        </authorList>
    </citation>
    <scope>NUCLEOTIDE SEQUENCE [LARGE SCALE GENOMIC DNA]</scope>
    <source>
        <strain evidence="6 7">DSM 2351</strain>
    </source>
</reference>
<dbReference type="KEGG" id="rsu:NHU_02546"/>
<dbReference type="InterPro" id="IPR003593">
    <property type="entry name" value="AAA+_ATPase"/>
</dbReference>
<dbReference type="Proteomes" id="UP000064912">
    <property type="component" value="Chromosome"/>
</dbReference>
<dbReference type="SMART" id="SM00382">
    <property type="entry name" value="AAA"/>
    <property type="match status" value="1"/>
</dbReference>
<evidence type="ECO:0000313" key="6">
    <source>
        <dbReference type="EMBL" id="BAQ69696.1"/>
    </source>
</evidence>
<evidence type="ECO:0000259" key="5">
    <source>
        <dbReference type="PROSITE" id="PS50893"/>
    </source>
</evidence>
<dbReference type="InterPro" id="IPR017871">
    <property type="entry name" value="ABC_transporter-like_CS"/>
</dbReference>
<dbReference type="PANTHER" id="PTHR42788">
    <property type="entry name" value="TAURINE IMPORT ATP-BINDING PROTEIN-RELATED"/>
    <property type="match status" value="1"/>
</dbReference>
<evidence type="ECO:0000256" key="1">
    <source>
        <dbReference type="ARBA" id="ARBA00005417"/>
    </source>
</evidence>
<dbReference type="SUPFAM" id="SSF52540">
    <property type="entry name" value="P-loop containing nucleoside triphosphate hydrolases"/>
    <property type="match status" value="1"/>
</dbReference>
<dbReference type="Gene3D" id="3.40.50.300">
    <property type="entry name" value="P-loop containing nucleotide triphosphate hydrolases"/>
    <property type="match status" value="1"/>
</dbReference>
<accession>A0A0D6B3R4</accession>
<feature type="domain" description="ABC transporter" evidence="5">
    <location>
        <begin position="6"/>
        <end position="193"/>
    </location>
</feature>
<dbReference type="AlphaFoldDB" id="A0A0D6B3R4"/>